<protein>
    <recommendedName>
        <fullName evidence="4">Major facilitator superfamily (MFS) profile domain-containing protein</fullName>
    </recommendedName>
</protein>
<comment type="subcellular location">
    <subcellularLocation>
        <location evidence="1">Membrane</location>
        <topology evidence="1">Multi-pass membrane protein</topology>
    </subcellularLocation>
</comment>
<dbReference type="Gene3D" id="1.20.1250.20">
    <property type="entry name" value="MFS general substrate transporter like domains"/>
    <property type="match status" value="2"/>
</dbReference>
<feature type="transmembrane region" description="Helical" evidence="3">
    <location>
        <begin position="185"/>
        <end position="204"/>
    </location>
</feature>
<keyword evidence="3" id="KW-0472">Membrane</keyword>
<feature type="transmembrane region" description="Helical" evidence="3">
    <location>
        <begin position="225"/>
        <end position="248"/>
    </location>
</feature>
<keyword evidence="6" id="KW-1185">Reference proteome</keyword>
<dbReference type="InterPro" id="IPR011701">
    <property type="entry name" value="MFS"/>
</dbReference>
<keyword evidence="3" id="KW-0812">Transmembrane</keyword>
<dbReference type="Proteomes" id="UP000245609">
    <property type="component" value="Unassembled WGS sequence"/>
</dbReference>
<gene>
    <name evidence="5" type="ORF">BB560_000066</name>
</gene>
<feature type="transmembrane region" description="Helical" evidence="3">
    <location>
        <begin position="66"/>
        <end position="84"/>
    </location>
</feature>
<feature type="transmembrane region" description="Helical" evidence="3">
    <location>
        <begin position="154"/>
        <end position="173"/>
    </location>
</feature>
<organism evidence="5 6">
    <name type="scientific">Smittium megazygosporum</name>
    <dbReference type="NCBI Taxonomy" id="133381"/>
    <lineage>
        <taxon>Eukaryota</taxon>
        <taxon>Fungi</taxon>
        <taxon>Fungi incertae sedis</taxon>
        <taxon>Zoopagomycota</taxon>
        <taxon>Kickxellomycotina</taxon>
        <taxon>Harpellomycetes</taxon>
        <taxon>Harpellales</taxon>
        <taxon>Legeriomycetaceae</taxon>
        <taxon>Smittium</taxon>
    </lineage>
</organism>
<dbReference type="PANTHER" id="PTHR11360">
    <property type="entry name" value="MONOCARBOXYLATE TRANSPORTER"/>
    <property type="match status" value="1"/>
</dbReference>
<accession>A0A2T9ZLD9</accession>
<evidence type="ECO:0000256" key="2">
    <source>
        <dbReference type="ARBA" id="ARBA00006727"/>
    </source>
</evidence>
<dbReference type="EMBL" id="MBFS01000007">
    <property type="protein sequence ID" value="PVV05413.1"/>
    <property type="molecule type" value="Genomic_DNA"/>
</dbReference>
<feature type="transmembrane region" description="Helical" evidence="3">
    <location>
        <begin position="385"/>
        <end position="408"/>
    </location>
</feature>
<feature type="transmembrane region" description="Helical" evidence="3">
    <location>
        <begin position="24"/>
        <end position="46"/>
    </location>
</feature>
<evidence type="ECO:0000256" key="1">
    <source>
        <dbReference type="ARBA" id="ARBA00004141"/>
    </source>
</evidence>
<dbReference type="InterPro" id="IPR036259">
    <property type="entry name" value="MFS_trans_sf"/>
</dbReference>
<comment type="caution">
    <text evidence="5">The sequence shown here is derived from an EMBL/GenBank/DDBJ whole genome shotgun (WGS) entry which is preliminary data.</text>
</comment>
<feature type="transmembrane region" description="Helical" evidence="3">
    <location>
        <begin position="96"/>
        <end position="114"/>
    </location>
</feature>
<dbReference type="InterPro" id="IPR050327">
    <property type="entry name" value="Proton-linked_MCT"/>
</dbReference>
<comment type="similarity">
    <text evidence="2">Belongs to the major facilitator superfamily. Monocarboxylate porter (TC 2.A.1.13) family.</text>
</comment>
<evidence type="ECO:0000259" key="4">
    <source>
        <dbReference type="PROSITE" id="PS50850"/>
    </source>
</evidence>
<dbReference type="SUPFAM" id="SSF103473">
    <property type="entry name" value="MFS general substrate transporter"/>
    <property type="match status" value="1"/>
</dbReference>
<evidence type="ECO:0000256" key="3">
    <source>
        <dbReference type="SAM" id="Phobius"/>
    </source>
</evidence>
<dbReference type="PROSITE" id="PS50850">
    <property type="entry name" value="MFS"/>
    <property type="match status" value="1"/>
</dbReference>
<sequence length="415" mass="44793">MESRAVENSESGSSGQSPMIDSKYSWIICGSSFFLIFLSMGIENSFGIYQAHYMSNDFAQYPPAQISWIGTLIISGMLLASVVSNRIALLIGFRPAVWIGGTFAALGLLLASFAKSVLVLIFTQGLMFGIGSAFVYSLPITLTSMYFDKYRGSALGVMSAGAGIGGIVISNIINASIDNLGFRWALRITAIITLFFVYIASIPFKPVPGFSTNSKLIDFSAFRSPVFLCLLAAVSLTNLGYSIPIFFLPSLLTQVGASSSLSSASVTLLNAGLFVGCFFFGRLADLLGPFNVFTASTFLAGFFELLLSIIFKTPSTLAALAFFYGFFISGFISLGVVVVGKYFTEEQLSPYTGTYLTYSGLIIFCSNFLNTYLLDELGNGTDYSYLQTMSSAVIMASCIPNIAGILYLRRKFGFN</sequence>
<feature type="transmembrane region" description="Helical" evidence="3">
    <location>
        <begin position="120"/>
        <end position="142"/>
    </location>
</feature>
<feature type="transmembrane region" description="Helical" evidence="3">
    <location>
        <begin position="292"/>
        <end position="311"/>
    </location>
</feature>
<keyword evidence="3" id="KW-1133">Transmembrane helix</keyword>
<dbReference type="GO" id="GO:0022857">
    <property type="term" value="F:transmembrane transporter activity"/>
    <property type="evidence" value="ECO:0007669"/>
    <property type="project" value="InterPro"/>
</dbReference>
<proteinExistence type="inferred from homology"/>
<evidence type="ECO:0000313" key="6">
    <source>
        <dbReference type="Proteomes" id="UP000245609"/>
    </source>
</evidence>
<feature type="transmembrane region" description="Helical" evidence="3">
    <location>
        <begin position="260"/>
        <end position="280"/>
    </location>
</feature>
<dbReference type="OrthoDB" id="6499973at2759"/>
<dbReference type="GO" id="GO:0016020">
    <property type="term" value="C:membrane"/>
    <property type="evidence" value="ECO:0007669"/>
    <property type="project" value="UniProtKB-SubCell"/>
</dbReference>
<feature type="transmembrane region" description="Helical" evidence="3">
    <location>
        <begin position="355"/>
        <end position="373"/>
    </location>
</feature>
<name>A0A2T9ZLD9_9FUNG</name>
<dbReference type="PANTHER" id="PTHR11360:SF284">
    <property type="entry name" value="EG:103B4.3 PROTEIN-RELATED"/>
    <property type="match status" value="1"/>
</dbReference>
<dbReference type="InterPro" id="IPR020846">
    <property type="entry name" value="MFS_dom"/>
</dbReference>
<reference evidence="5 6" key="1">
    <citation type="journal article" date="2018" name="MBio">
        <title>Comparative Genomics Reveals the Core Gene Toolbox for the Fungus-Insect Symbiosis.</title>
        <authorList>
            <person name="Wang Y."/>
            <person name="Stata M."/>
            <person name="Wang W."/>
            <person name="Stajich J.E."/>
            <person name="White M.M."/>
            <person name="Moncalvo J.M."/>
        </authorList>
    </citation>
    <scope>NUCLEOTIDE SEQUENCE [LARGE SCALE GENOMIC DNA]</scope>
    <source>
        <strain evidence="5 6">SC-DP-2</strain>
    </source>
</reference>
<feature type="transmembrane region" description="Helical" evidence="3">
    <location>
        <begin position="317"/>
        <end position="343"/>
    </location>
</feature>
<dbReference type="Pfam" id="PF07690">
    <property type="entry name" value="MFS_1"/>
    <property type="match status" value="1"/>
</dbReference>
<dbReference type="AlphaFoldDB" id="A0A2T9ZLD9"/>
<feature type="domain" description="Major facilitator superfamily (MFS) profile" evidence="4">
    <location>
        <begin position="25"/>
        <end position="415"/>
    </location>
</feature>
<evidence type="ECO:0000313" key="5">
    <source>
        <dbReference type="EMBL" id="PVV05413.1"/>
    </source>
</evidence>